<organism evidence="1 2">
    <name type="scientific">Trichonephila inaurata madagascariensis</name>
    <dbReference type="NCBI Taxonomy" id="2747483"/>
    <lineage>
        <taxon>Eukaryota</taxon>
        <taxon>Metazoa</taxon>
        <taxon>Ecdysozoa</taxon>
        <taxon>Arthropoda</taxon>
        <taxon>Chelicerata</taxon>
        <taxon>Arachnida</taxon>
        <taxon>Araneae</taxon>
        <taxon>Araneomorphae</taxon>
        <taxon>Entelegynae</taxon>
        <taxon>Araneoidea</taxon>
        <taxon>Nephilidae</taxon>
        <taxon>Trichonephila</taxon>
        <taxon>Trichonephila inaurata</taxon>
    </lineage>
</organism>
<dbReference type="EMBL" id="BMAV01001445">
    <property type="protein sequence ID" value="GFY39569.1"/>
    <property type="molecule type" value="Genomic_DNA"/>
</dbReference>
<proteinExistence type="predicted"/>
<dbReference type="AlphaFoldDB" id="A0A8X6WSG2"/>
<name>A0A8X6WSG2_9ARAC</name>
<accession>A0A8X6WSG2</accession>
<sequence length="125" mass="12989">MILIFSGPDSGFPMPASRTAQKQYFSGAGTARNVSSTYLVLNAVAPGSNLKSSTLPSIVSRDRLAIISAAGVLSKFPSKKSDGIGSSSQKKCKFSIVGEDAMARMTSSPVITPFFGAFSTSKGTK</sequence>
<comment type="caution">
    <text evidence="1">The sequence shown here is derived from an EMBL/GenBank/DDBJ whole genome shotgun (WGS) entry which is preliminary data.</text>
</comment>
<evidence type="ECO:0000313" key="1">
    <source>
        <dbReference type="EMBL" id="GFY39569.1"/>
    </source>
</evidence>
<gene>
    <name evidence="1" type="ORF">TNIN_99531</name>
</gene>
<evidence type="ECO:0000313" key="2">
    <source>
        <dbReference type="Proteomes" id="UP000886998"/>
    </source>
</evidence>
<reference evidence="1" key="1">
    <citation type="submission" date="2020-08" db="EMBL/GenBank/DDBJ databases">
        <title>Multicomponent nature underlies the extraordinary mechanical properties of spider dragline silk.</title>
        <authorList>
            <person name="Kono N."/>
            <person name="Nakamura H."/>
            <person name="Mori M."/>
            <person name="Yoshida Y."/>
            <person name="Ohtoshi R."/>
            <person name="Malay A.D."/>
            <person name="Moran D.A.P."/>
            <person name="Tomita M."/>
            <person name="Numata K."/>
            <person name="Arakawa K."/>
        </authorList>
    </citation>
    <scope>NUCLEOTIDE SEQUENCE</scope>
</reference>
<keyword evidence="2" id="KW-1185">Reference proteome</keyword>
<dbReference type="Proteomes" id="UP000886998">
    <property type="component" value="Unassembled WGS sequence"/>
</dbReference>
<protein>
    <submittedName>
        <fullName evidence="1">Uncharacterized protein</fullName>
    </submittedName>
</protein>